<accession>A0A816GR46</accession>
<dbReference type="Proteomes" id="UP000663855">
    <property type="component" value="Unassembled WGS sequence"/>
</dbReference>
<evidence type="ECO:0000313" key="4">
    <source>
        <dbReference type="EMBL" id="CAF3964332.1"/>
    </source>
</evidence>
<dbReference type="EMBL" id="CAJNRE010000371">
    <property type="protein sequence ID" value="CAF1926431.1"/>
    <property type="molecule type" value="Genomic_DNA"/>
</dbReference>
<dbReference type="EMBL" id="CAJOBI010097153">
    <property type="protein sequence ID" value="CAF4570525.1"/>
    <property type="molecule type" value="Genomic_DNA"/>
</dbReference>
<reference evidence="2" key="1">
    <citation type="submission" date="2021-02" db="EMBL/GenBank/DDBJ databases">
        <authorList>
            <person name="Nowell W R."/>
        </authorList>
    </citation>
    <scope>NUCLEOTIDE SEQUENCE</scope>
</reference>
<dbReference type="AlphaFoldDB" id="A0A816GR46"/>
<sequence>MIWAAFLLITLGMTFVVLIRREHRFKIFWPYRSLEMFSLTSDLKYCVGREGKVASNLQFPIFIITRDRVNSLRRAISSYKRLSTPWHLIICDHNSTYPPMVAYLDELKHRGVTIFHIRSSAWSEVIKDIRSYIQQYLAFHPDFKYYVVTDPDIGLNISAPDIMLFFAGVLETCPGVNVVGPALQITNIPDYYRMKQKVITHESKFWRSVPSMATWKGNSYHLAIQPIDTTFAMRRRTTAFVPLHDGTIRTYAPYMAIHLDWYLNSSDPGDDYRWYIRHQSGINHWR</sequence>
<dbReference type="SUPFAM" id="SSF53448">
    <property type="entry name" value="Nucleotide-diphospho-sugar transferases"/>
    <property type="match status" value="1"/>
</dbReference>
<dbReference type="EMBL" id="CAJNOV010000285">
    <property type="protein sequence ID" value="CAF1015584.1"/>
    <property type="molecule type" value="Genomic_DNA"/>
</dbReference>
<proteinExistence type="predicted"/>
<evidence type="ECO:0000313" key="5">
    <source>
        <dbReference type="EMBL" id="CAF4570525.1"/>
    </source>
</evidence>
<evidence type="ECO:0000313" key="2">
    <source>
        <dbReference type="EMBL" id="CAF1677286.1"/>
    </source>
</evidence>
<dbReference type="EMBL" id="CAJOBH010098077">
    <property type="protein sequence ID" value="CAF4599066.1"/>
    <property type="molecule type" value="Genomic_DNA"/>
</dbReference>
<dbReference type="Proteomes" id="UP000681720">
    <property type="component" value="Unassembled WGS sequence"/>
</dbReference>
<protein>
    <submittedName>
        <fullName evidence="2">Uncharacterized protein</fullName>
    </submittedName>
</protein>
<gene>
    <name evidence="6" type="ORF">BYL167_LOCUS40046</name>
    <name evidence="1" type="ORF">CJN711_LOCUS3047</name>
    <name evidence="4" type="ORF">GIL414_LOCUS9805</name>
    <name evidence="2" type="ORF">KQP761_LOCUS35684</name>
    <name evidence="3" type="ORF">MBJ925_LOCUS3414</name>
    <name evidence="5" type="ORF">SMN809_LOCUS37837</name>
</gene>
<dbReference type="Proteomes" id="UP000681967">
    <property type="component" value="Unassembled WGS sequence"/>
</dbReference>
<name>A0A816GR46_9BILA</name>
<evidence type="ECO:0000313" key="1">
    <source>
        <dbReference type="EMBL" id="CAF1015584.1"/>
    </source>
</evidence>
<evidence type="ECO:0000313" key="3">
    <source>
        <dbReference type="EMBL" id="CAF1926431.1"/>
    </source>
</evidence>
<dbReference type="InterPro" id="IPR029044">
    <property type="entry name" value="Nucleotide-diphossugar_trans"/>
</dbReference>
<evidence type="ECO:0000313" key="7">
    <source>
        <dbReference type="Proteomes" id="UP000663834"/>
    </source>
</evidence>
<dbReference type="Proteomes" id="UP000676336">
    <property type="component" value="Unassembled WGS sequence"/>
</dbReference>
<organism evidence="2 7">
    <name type="scientific">Rotaria magnacalcarata</name>
    <dbReference type="NCBI Taxonomy" id="392030"/>
    <lineage>
        <taxon>Eukaryota</taxon>
        <taxon>Metazoa</taxon>
        <taxon>Spiralia</taxon>
        <taxon>Gnathifera</taxon>
        <taxon>Rotifera</taxon>
        <taxon>Eurotatoria</taxon>
        <taxon>Bdelloidea</taxon>
        <taxon>Philodinida</taxon>
        <taxon>Philodinidae</taxon>
        <taxon>Rotaria</taxon>
    </lineage>
</organism>
<evidence type="ECO:0000313" key="6">
    <source>
        <dbReference type="EMBL" id="CAF4599066.1"/>
    </source>
</evidence>
<dbReference type="Proteomes" id="UP000663824">
    <property type="component" value="Unassembled WGS sequence"/>
</dbReference>
<dbReference type="EMBL" id="CAJOBJ010003407">
    <property type="protein sequence ID" value="CAF3964332.1"/>
    <property type="molecule type" value="Genomic_DNA"/>
</dbReference>
<dbReference type="EMBL" id="CAJNOW010020067">
    <property type="protein sequence ID" value="CAF1677286.1"/>
    <property type="molecule type" value="Genomic_DNA"/>
</dbReference>
<dbReference type="Proteomes" id="UP000663834">
    <property type="component" value="Unassembled WGS sequence"/>
</dbReference>
<comment type="caution">
    <text evidence="2">The sequence shown here is derived from an EMBL/GenBank/DDBJ whole genome shotgun (WGS) entry which is preliminary data.</text>
</comment>